<dbReference type="SUPFAM" id="SSF53681">
    <property type="entry name" value="Aspartate/glutamate racemase"/>
    <property type="match status" value="2"/>
</dbReference>
<dbReference type="Pfam" id="PF01177">
    <property type="entry name" value="Asp_Glu_race"/>
    <property type="match status" value="1"/>
</dbReference>
<reference evidence="4" key="1">
    <citation type="submission" date="2016-10" db="EMBL/GenBank/DDBJ databases">
        <authorList>
            <person name="Varghese N."/>
            <person name="Submissions S."/>
        </authorList>
    </citation>
    <scope>NUCLEOTIDE SEQUENCE [LARGE SCALE GENOMIC DNA]</scope>
    <source>
        <strain evidence="4">BL36</strain>
    </source>
</reference>
<dbReference type="InterPro" id="IPR001920">
    <property type="entry name" value="Asp/Glu_race"/>
</dbReference>
<dbReference type="AlphaFoldDB" id="A0A1I4K294"/>
<dbReference type="PANTHER" id="PTHR21198:SF7">
    <property type="entry name" value="ASPARTATE-GLUTAMATE RACEMASE FAMILY"/>
    <property type="match status" value="1"/>
</dbReference>
<dbReference type="InterPro" id="IPR004380">
    <property type="entry name" value="Asp_race"/>
</dbReference>
<evidence type="ECO:0000313" key="4">
    <source>
        <dbReference type="Proteomes" id="UP000199048"/>
    </source>
</evidence>
<evidence type="ECO:0000313" key="3">
    <source>
        <dbReference type="EMBL" id="SFL72556.1"/>
    </source>
</evidence>
<organism evidence="3 4">
    <name type="scientific">Methylobacterium pseudosasicola</name>
    <dbReference type="NCBI Taxonomy" id="582667"/>
    <lineage>
        <taxon>Bacteria</taxon>
        <taxon>Pseudomonadati</taxon>
        <taxon>Pseudomonadota</taxon>
        <taxon>Alphaproteobacteria</taxon>
        <taxon>Hyphomicrobiales</taxon>
        <taxon>Methylobacteriaceae</taxon>
        <taxon>Methylobacterium</taxon>
    </lineage>
</organism>
<dbReference type="GO" id="GO:0047661">
    <property type="term" value="F:amino-acid racemase activity"/>
    <property type="evidence" value="ECO:0007669"/>
    <property type="project" value="InterPro"/>
</dbReference>
<dbReference type="PANTHER" id="PTHR21198">
    <property type="entry name" value="GLUTAMATE RACEMASE"/>
    <property type="match status" value="1"/>
</dbReference>
<dbReference type="EMBL" id="FOTK01000009">
    <property type="protein sequence ID" value="SFL72556.1"/>
    <property type="molecule type" value="Genomic_DNA"/>
</dbReference>
<accession>A0A1I4K294</accession>
<sequence>MLGVLGGMGPLATADFLAKLVRATPARRDQDHIPTLVCSAADIPDRASAILGQGPDPLPAMRAALARLEAAGATRIAIPCNTAHHWHAALQAGTALPILHIVDAVADDLAGSGLAGGPVGLLATGGTLRAGLYPERLARHGFTCLSPDPDGQDAVVAAIDLVKAGQVAEAALILEAQARALAAAGCRRVVMACTEIPVALSSLDDNLAGVMVDATEALARACVAACRADAVVLPLVA</sequence>
<dbReference type="NCBIfam" id="TIGR00035">
    <property type="entry name" value="asp_race"/>
    <property type="match status" value="1"/>
</dbReference>
<keyword evidence="4" id="KW-1185">Reference proteome</keyword>
<keyword evidence="2" id="KW-0413">Isomerase</keyword>
<comment type="similarity">
    <text evidence="1">Belongs to the aspartate/glutamate racemases family.</text>
</comment>
<dbReference type="Proteomes" id="UP000199048">
    <property type="component" value="Unassembled WGS sequence"/>
</dbReference>
<evidence type="ECO:0000256" key="1">
    <source>
        <dbReference type="ARBA" id="ARBA00007847"/>
    </source>
</evidence>
<dbReference type="Gene3D" id="3.40.50.1860">
    <property type="match status" value="2"/>
</dbReference>
<dbReference type="RefSeq" id="WP_092040347.1">
    <property type="nucleotide sequence ID" value="NZ_FOTK01000009.1"/>
</dbReference>
<gene>
    <name evidence="3" type="ORF">SAMN05192568_100992</name>
</gene>
<name>A0A1I4K294_9HYPH</name>
<dbReference type="InterPro" id="IPR015942">
    <property type="entry name" value="Asp/Glu/hydantoin_racemase"/>
</dbReference>
<dbReference type="OrthoDB" id="9803739at2"/>
<dbReference type="STRING" id="582667.SAMN05192568_100992"/>
<evidence type="ECO:0000256" key="2">
    <source>
        <dbReference type="ARBA" id="ARBA00023235"/>
    </source>
</evidence>
<protein>
    <submittedName>
        <fullName evidence="3">Aspartate racemase</fullName>
    </submittedName>
</protein>
<proteinExistence type="inferred from homology"/>